<keyword evidence="9" id="KW-1185">Reference proteome</keyword>
<dbReference type="Pfam" id="PF00578">
    <property type="entry name" value="AhpC-TSA"/>
    <property type="match status" value="1"/>
</dbReference>
<dbReference type="GO" id="GO:0016491">
    <property type="term" value="F:oxidoreductase activity"/>
    <property type="evidence" value="ECO:0007669"/>
    <property type="project" value="InterPro"/>
</dbReference>
<comment type="subcellular location">
    <subcellularLocation>
        <location evidence="1">Cell envelope</location>
    </subcellularLocation>
</comment>
<dbReference type="PANTHER" id="PTHR42852">
    <property type="entry name" value="THIOL:DISULFIDE INTERCHANGE PROTEIN DSBE"/>
    <property type="match status" value="1"/>
</dbReference>
<dbReference type="CDD" id="cd02966">
    <property type="entry name" value="TlpA_like_family"/>
    <property type="match status" value="1"/>
</dbReference>
<proteinExistence type="predicted"/>
<feature type="domain" description="Thioredoxin" evidence="7">
    <location>
        <begin position="40"/>
        <end position="176"/>
    </location>
</feature>
<dbReference type="InterPro" id="IPR036249">
    <property type="entry name" value="Thioredoxin-like_sf"/>
</dbReference>
<dbReference type="InterPro" id="IPR000866">
    <property type="entry name" value="AhpC/TSA"/>
</dbReference>
<comment type="caution">
    <text evidence="8">The sequence shown here is derived from an EMBL/GenBank/DDBJ whole genome shotgun (WGS) entry which is preliminary data.</text>
</comment>
<evidence type="ECO:0000256" key="5">
    <source>
        <dbReference type="ARBA" id="ARBA00023284"/>
    </source>
</evidence>
<organism evidence="8 9">
    <name type="scientific">Actinoplanes italicus</name>
    <dbReference type="NCBI Taxonomy" id="113567"/>
    <lineage>
        <taxon>Bacteria</taxon>
        <taxon>Bacillati</taxon>
        <taxon>Actinomycetota</taxon>
        <taxon>Actinomycetes</taxon>
        <taxon>Micromonosporales</taxon>
        <taxon>Micromonosporaceae</taxon>
        <taxon>Actinoplanes</taxon>
    </lineage>
</organism>
<dbReference type="EMBL" id="PVMZ01000008">
    <property type="protein sequence ID" value="PRX20292.1"/>
    <property type="molecule type" value="Genomic_DNA"/>
</dbReference>
<keyword evidence="3" id="KW-0735">Signal-anchor</keyword>
<dbReference type="OrthoDB" id="9796554at2"/>
<dbReference type="PROSITE" id="PS51352">
    <property type="entry name" value="THIOREDOXIN_2"/>
    <property type="match status" value="1"/>
</dbReference>
<accession>A0A2T0KAS3</accession>
<evidence type="ECO:0000259" key="7">
    <source>
        <dbReference type="PROSITE" id="PS51352"/>
    </source>
</evidence>
<gene>
    <name evidence="8" type="ORF">CLV67_10886</name>
</gene>
<evidence type="ECO:0000313" key="9">
    <source>
        <dbReference type="Proteomes" id="UP000239415"/>
    </source>
</evidence>
<dbReference type="PANTHER" id="PTHR42852:SF6">
    <property type="entry name" value="THIOL:DISULFIDE INTERCHANGE PROTEIN DSBE"/>
    <property type="match status" value="1"/>
</dbReference>
<dbReference type="RefSeq" id="WP_106320775.1">
    <property type="nucleotide sequence ID" value="NZ_BOMO01000130.1"/>
</dbReference>
<reference evidence="8 9" key="1">
    <citation type="submission" date="2018-03" db="EMBL/GenBank/DDBJ databases">
        <title>Genomic Encyclopedia of Archaeal and Bacterial Type Strains, Phase II (KMG-II): from individual species to whole genera.</title>
        <authorList>
            <person name="Goeker M."/>
        </authorList>
    </citation>
    <scope>NUCLEOTIDE SEQUENCE [LARGE SCALE GENOMIC DNA]</scope>
    <source>
        <strain evidence="8 9">DSM 43146</strain>
    </source>
</reference>
<evidence type="ECO:0000256" key="4">
    <source>
        <dbReference type="ARBA" id="ARBA00023157"/>
    </source>
</evidence>
<keyword evidence="4" id="KW-1015">Disulfide bond</keyword>
<feature type="chain" id="PRO_5038698427" evidence="6">
    <location>
        <begin position="19"/>
        <end position="181"/>
    </location>
</feature>
<dbReference type="GO" id="GO:0017004">
    <property type="term" value="P:cytochrome complex assembly"/>
    <property type="evidence" value="ECO:0007669"/>
    <property type="project" value="UniProtKB-KW"/>
</dbReference>
<evidence type="ECO:0000256" key="6">
    <source>
        <dbReference type="SAM" id="SignalP"/>
    </source>
</evidence>
<keyword evidence="2" id="KW-0201">Cytochrome c-type biogenesis</keyword>
<keyword evidence="3" id="KW-0812">Transmembrane</keyword>
<dbReference type="GO" id="GO:0030313">
    <property type="term" value="C:cell envelope"/>
    <property type="evidence" value="ECO:0007669"/>
    <property type="project" value="UniProtKB-SubCell"/>
</dbReference>
<evidence type="ECO:0000256" key="2">
    <source>
        <dbReference type="ARBA" id="ARBA00022748"/>
    </source>
</evidence>
<dbReference type="AlphaFoldDB" id="A0A2T0KAS3"/>
<dbReference type="GO" id="GO:0016209">
    <property type="term" value="F:antioxidant activity"/>
    <property type="evidence" value="ECO:0007669"/>
    <property type="project" value="InterPro"/>
</dbReference>
<keyword evidence="5" id="KW-0676">Redox-active center</keyword>
<dbReference type="Gene3D" id="3.40.30.10">
    <property type="entry name" value="Glutaredoxin"/>
    <property type="match status" value="1"/>
</dbReference>
<dbReference type="InterPro" id="IPR017937">
    <property type="entry name" value="Thioredoxin_CS"/>
</dbReference>
<evidence type="ECO:0000256" key="3">
    <source>
        <dbReference type="ARBA" id="ARBA00022968"/>
    </source>
</evidence>
<feature type="signal peptide" evidence="6">
    <location>
        <begin position="1"/>
        <end position="18"/>
    </location>
</feature>
<keyword evidence="6" id="KW-0732">Signal</keyword>
<dbReference type="InterPro" id="IPR050553">
    <property type="entry name" value="Thioredoxin_ResA/DsbE_sf"/>
</dbReference>
<dbReference type="InterPro" id="IPR013766">
    <property type="entry name" value="Thioredoxin_domain"/>
</dbReference>
<name>A0A2T0KAS3_9ACTN</name>
<dbReference type="SUPFAM" id="SSF52833">
    <property type="entry name" value="Thioredoxin-like"/>
    <property type="match status" value="1"/>
</dbReference>
<dbReference type="PROSITE" id="PS51257">
    <property type="entry name" value="PROKAR_LIPOPROTEIN"/>
    <property type="match status" value="1"/>
</dbReference>
<dbReference type="Proteomes" id="UP000239415">
    <property type="component" value="Unassembled WGS sequence"/>
</dbReference>
<sequence>MRGLLPALGAFLVLSACTAEVDAPEVPSPFAACDGLSGAPAAGGRLPDVALPCFTGGTEVRLRDLRGPAVINIWASWCAPCREELPVMQGLADRADGRFTVIGVDSGDRRSAAADFATDRSVTFPTLFDEGKKFADALGVATLPATVFIDADGGMNVHRTAMDVDQLIEQMKKHTGVTVTR</sequence>
<evidence type="ECO:0000256" key="1">
    <source>
        <dbReference type="ARBA" id="ARBA00004196"/>
    </source>
</evidence>
<dbReference type="PROSITE" id="PS00194">
    <property type="entry name" value="THIOREDOXIN_1"/>
    <property type="match status" value="1"/>
</dbReference>
<evidence type="ECO:0000313" key="8">
    <source>
        <dbReference type="EMBL" id="PRX20292.1"/>
    </source>
</evidence>
<protein>
    <submittedName>
        <fullName evidence="8">AhpC/TSA family protein</fullName>
    </submittedName>
</protein>